<dbReference type="EMBL" id="JANPWB010000013">
    <property type="protein sequence ID" value="KAJ1106231.1"/>
    <property type="molecule type" value="Genomic_DNA"/>
</dbReference>
<gene>
    <name evidence="1" type="ORF">NDU88_003634</name>
</gene>
<dbReference type="Proteomes" id="UP001066276">
    <property type="component" value="Chromosome 9"/>
</dbReference>
<protein>
    <submittedName>
        <fullName evidence="1">Uncharacterized protein</fullName>
    </submittedName>
</protein>
<evidence type="ECO:0000313" key="2">
    <source>
        <dbReference type="Proteomes" id="UP001066276"/>
    </source>
</evidence>
<comment type="caution">
    <text evidence="1">The sequence shown here is derived from an EMBL/GenBank/DDBJ whole genome shotgun (WGS) entry which is preliminary data.</text>
</comment>
<reference evidence="1" key="1">
    <citation type="journal article" date="2022" name="bioRxiv">
        <title>Sequencing and chromosome-scale assembly of the giantPleurodeles waltlgenome.</title>
        <authorList>
            <person name="Brown T."/>
            <person name="Elewa A."/>
            <person name="Iarovenko S."/>
            <person name="Subramanian E."/>
            <person name="Araus A.J."/>
            <person name="Petzold A."/>
            <person name="Susuki M."/>
            <person name="Suzuki K.-i.T."/>
            <person name="Hayashi T."/>
            <person name="Toyoda A."/>
            <person name="Oliveira C."/>
            <person name="Osipova E."/>
            <person name="Leigh N.D."/>
            <person name="Simon A."/>
            <person name="Yun M.H."/>
        </authorList>
    </citation>
    <scope>NUCLEOTIDE SEQUENCE</scope>
    <source>
        <strain evidence="1">20211129_DDA</strain>
        <tissue evidence="1">Liver</tissue>
    </source>
</reference>
<evidence type="ECO:0000313" key="1">
    <source>
        <dbReference type="EMBL" id="KAJ1106231.1"/>
    </source>
</evidence>
<organism evidence="1 2">
    <name type="scientific">Pleurodeles waltl</name>
    <name type="common">Iberian ribbed newt</name>
    <dbReference type="NCBI Taxonomy" id="8319"/>
    <lineage>
        <taxon>Eukaryota</taxon>
        <taxon>Metazoa</taxon>
        <taxon>Chordata</taxon>
        <taxon>Craniata</taxon>
        <taxon>Vertebrata</taxon>
        <taxon>Euteleostomi</taxon>
        <taxon>Amphibia</taxon>
        <taxon>Batrachia</taxon>
        <taxon>Caudata</taxon>
        <taxon>Salamandroidea</taxon>
        <taxon>Salamandridae</taxon>
        <taxon>Pleurodelinae</taxon>
        <taxon>Pleurodeles</taxon>
    </lineage>
</organism>
<accession>A0AAV7MR57</accession>
<keyword evidence="2" id="KW-1185">Reference proteome</keyword>
<dbReference type="AlphaFoldDB" id="A0AAV7MR57"/>
<sequence>MPHFPAKLLAAQVHVSRQHSLPGTPTGRVGMSVDSGVVTGSPRGLPFGLRAGTWAMPSSGVAASRIETSGKKAVVRGLDAATLRWRRHQLSLQEEQVPATICQATPRGKWDCREKTDRFLQHFCQ</sequence>
<name>A0AAV7MR57_PLEWA</name>
<proteinExistence type="predicted"/>